<dbReference type="SUPFAM" id="SSF50965">
    <property type="entry name" value="Galactose oxidase, central domain"/>
    <property type="match status" value="1"/>
</dbReference>
<feature type="compositionally biased region" description="Pro residues" evidence="1">
    <location>
        <begin position="428"/>
        <end position="440"/>
    </location>
</feature>
<evidence type="ECO:0000313" key="2">
    <source>
        <dbReference type="EMBL" id="MDA0161211.1"/>
    </source>
</evidence>
<dbReference type="RefSeq" id="WP_270040403.1">
    <property type="nucleotide sequence ID" value="NZ_JAPDOD010000009.1"/>
</dbReference>
<gene>
    <name evidence="2" type="ORF">OM076_13110</name>
</gene>
<sequence length="529" mass="53076">MLMGTRRLACLLAASAVGIGGAVTLAWASGPGGWDHLGDRGTPGSDSLDLVAAALAVSAGVLYVGGEFTDAGGIPAADRIAKWNGGSWSAVSSAGSQISNGRVSAIAVHGGKVYAGGNFVNAGGNANADFLAVWDGASWQPFCTAAGPAFTGNVTSLQIVGQVLYVGGEFLNAAGIASADSLLACNLTDGASSSAVADPAHPFSGPVYALAADSAGTLYAGGGFTNLQDIPEADNVAALPAGGTWQAMGTGGGACDCAVSTFVRGLTTIGTDAYIGTDANDVAGISQADHVARWDGSAWSAVGAEAWFPAATSIYALTSDGSHLFATGTFLNAGGDARADNAAFFDGTAWHPIGSDGAGNGPWSGTGLALALVDRQLYAAGSFTSAGGDAQAHSVASFGLSQIIAYPTPTVTQGPGPQPTPTVTQAPNPQPTPTVTPAPPAADTTPPATKLRAAQISQAQRKATFRFASGEPGSTFACTLDAGKRRACTSPKTYKKLKPGAHVFRVQARDRAGNRDATPAVKRFKIRRR</sequence>
<dbReference type="EMBL" id="JAPDOD010000009">
    <property type="protein sequence ID" value="MDA0161211.1"/>
    <property type="molecule type" value="Genomic_DNA"/>
</dbReference>
<evidence type="ECO:0000256" key="1">
    <source>
        <dbReference type="SAM" id="MobiDB-lite"/>
    </source>
</evidence>
<dbReference type="Proteomes" id="UP001149140">
    <property type="component" value="Unassembled WGS sequence"/>
</dbReference>
<reference evidence="2" key="1">
    <citation type="submission" date="2022-10" db="EMBL/GenBank/DDBJ databases">
        <title>The WGS of Solirubrobacter ginsenosidimutans DSM 21036.</title>
        <authorList>
            <person name="Jiang Z."/>
        </authorList>
    </citation>
    <scope>NUCLEOTIDE SEQUENCE</scope>
    <source>
        <strain evidence="2">DSM 21036</strain>
    </source>
</reference>
<dbReference type="InterPro" id="IPR011043">
    <property type="entry name" value="Gal_Oxase/kelch_b-propeller"/>
</dbReference>
<dbReference type="AlphaFoldDB" id="A0A9X3MQR1"/>
<protein>
    <submittedName>
        <fullName evidence="2">Rax2 family protein</fullName>
    </submittedName>
</protein>
<name>A0A9X3MQR1_9ACTN</name>
<comment type="caution">
    <text evidence="2">The sequence shown here is derived from an EMBL/GenBank/DDBJ whole genome shotgun (WGS) entry which is preliminary data.</text>
</comment>
<accession>A0A9X3MQR1</accession>
<feature type="compositionally biased region" description="Low complexity" evidence="1">
    <location>
        <begin position="410"/>
        <end position="427"/>
    </location>
</feature>
<feature type="region of interest" description="Disordered" evidence="1">
    <location>
        <begin position="410"/>
        <end position="447"/>
    </location>
</feature>
<proteinExistence type="predicted"/>
<organism evidence="2 3">
    <name type="scientific">Solirubrobacter ginsenosidimutans</name>
    <dbReference type="NCBI Taxonomy" id="490573"/>
    <lineage>
        <taxon>Bacteria</taxon>
        <taxon>Bacillati</taxon>
        <taxon>Actinomycetota</taxon>
        <taxon>Thermoleophilia</taxon>
        <taxon>Solirubrobacterales</taxon>
        <taxon>Solirubrobacteraceae</taxon>
        <taxon>Solirubrobacter</taxon>
    </lineage>
</organism>
<feature type="region of interest" description="Disordered" evidence="1">
    <location>
        <begin position="510"/>
        <end position="529"/>
    </location>
</feature>
<keyword evidence="3" id="KW-1185">Reference proteome</keyword>
<evidence type="ECO:0000313" key="3">
    <source>
        <dbReference type="Proteomes" id="UP001149140"/>
    </source>
</evidence>